<feature type="region of interest" description="Disordered" evidence="1">
    <location>
        <begin position="682"/>
        <end position="727"/>
    </location>
</feature>
<sequence>MEQFRHVGEVLGSLKALMVLQDDIQINPRQCVLLHQMFTSAFDTIAEEIRHNLTLEEKNTKWKPLEEPLRELHRVFKEGELYIRHCMDNNKDWWGKSLSLHQNKDSVEFHVHNLLTCFHAVVEAIESAGEISGLDEADMKRKRVMMSKKYDRSWYDPKLFQWRFGRQYLIPKEICCQFKAALREDKWHLIEKLKEKKASGLITKNEHRVADLLLKKLNSVEKVNGKLPPSSILLGAEDYKVRRRLGEGSQYKEIQWLGEGFAMRHLQHEIEPLSSEIYDLMSLAHPNIVQYFCGFYDEDKKECFLVMELMSKDLHSYMKENSSPRKRVLLPLPIVVDIMLQVARGMEYLHSKKVYHGDLNITNIFLKPRKATEGYFMVKVSGFGLARVESQPLRHASATSDAIDPTIWYAPEVLAEQEATAAAAGNNSRLNSKYTEKADVYSFGMLCFGLLTGKLPFEDGHLHGDQMIKNIRAGERPLFPFHTPKYLVNLTKKCWHRDPSCRPSFSSICRVLRYVKKFLVMNPSDGQPDMQMPPVDYTELETGFLKKFPAEPTCDSSSVSQIPFQMFAYRLAEREKMTSSCGVKFKSTEAGNEEPLTLAAGEDPIVLPAADEPKIVNFDAKSVCVVNPEKMTTSDARSVISEPLNNETVPAASAAAAVARKPANVKVKKAPVFDAGVKPKVKTPVRSSPVRSSATWSPTGRKLRMNAAKDSPKRTTMSSQNPGKGVL</sequence>
<dbReference type="EMBL" id="OZ034818">
    <property type="protein sequence ID" value="CAL1386464.1"/>
    <property type="molecule type" value="Genomic_DNA"/>
</dbReference>
<organism evidence="3 4">
    <name type="scientific">Linum trigynum</name>
    <dbReference type="NCBI Taxonomy" id="586398"/>
    <lineage>
        <taxon>Eukaryota</taxon>
        <taxon>Viridiplantae</taxon>
        <taxon>Streptophyta</taxon>
        <taxon>Embryophyta</taxon>
        <taxon>Tracheophyta</taxon>
        <taxon>Spermatophyta</taxon>
        <taxon>Magnoliopsida</taxon>
        <taxon>eudicotyledons</taxon>
        <taxon>Gunneridae</taxon>
        <taxon>Pentapetalae</taxon>
        <taxon>rosids</taxon>
        <taxon>fabids</taxon>
        <taxon>Malpighiales</taxon>
        <taxon>Linaceae</taxon>
        <taxon>Linum</taxon>
    </lineage>
</organism>
<feature type="domain" description="Protein kinase" evidence="2">
    <location>
        <begin position="239"/>
        <end position="519"/>
    </location>
</feature>
<accession>A0AAV2EKM0</accession>
<dbReference type="InterPro" id="IPR001245">
    <property type="entry name" value="Ser-Thr/Tyr_kinase_cat_dom"/>
</dbReference>
<dbReference type="PANTHER" id="PTHR23257">
    <property type="entry name" value="SERINE-THREONINE PROTEIN KINASE"/>
    <property type="match status" value="1"/>
</dbReference>
<evidence type="ECO:0000313" key="3">
    <source>
        <dbReference type="EMBL" id="CAL1386464.1"/>
    </source>
</evidence>
<keyword evidence="4" id="KW-1185">Reference proteome</keyword>
<dbReference type="AlphaFoldDB" id="A0AAV2EKM0"/>
<name>A0AAV2EKM0_9ROSI</name>
<gene>
    <name evidence="3" type="ORF">LTRI10_LOCUS27511</name>
</gene>
<dbReference type="PROSITE" id="PS50011">
    <property type="entry name" value="PROTEIN_KINASE_DOM"/>
    <property type="match status" value="1"/>
</dbReference>
<protein>
    <recommendedName>
        <fullName evidence="2">Protein kinase domain-containing protein</fullName>
    </recommendedName>
</protein>
<dbReference type="Pfam" id="PF06760">
    <property type="entry name" value="DUF1221"/>
    <property type="match status" value="1"/>
</dbReference>
<dbReference type="GO" id="GO:0007165">
    <property type="term" value="P:signal transduction"/>
    <property type="evidence" value="ECO:0007669"/>
    <property type="project" value="TreeGrafter"/>
</dbReference>
<dbReference type="InterPro" id="IPR011009">
    <property type="entry name" value="Kinase-like_dom_sf"/>
</dbReference>
<dbReference type="InterPro" id="IPR000719">
    <property type="entry name" value="Prot_kinase_dom"/>
</dbReference>
<dbReference type="Pfam" id="PF07714">
    <property type="entry name" value="PK_Tyr_Ser-Thr"/>
    <property type="match status" value="1"/>
</dbReference>
<reference evidence="3 4" key="1">
    <citation type="submission" date="2024-04" db="EMBL/GenBank/DDBJ databases">
        <authorList>
            <person name="Fracassetti M."/>
        </authorList>
    </citation>
    <scope>NUCLEOTIDE SEQUENCE [LARGE SCALE GENOMIC DNA]</scope>
</reference>
<dbReference type="PANTHER" id="PTHR23257:SF935">
    <property type="entry name" value="PROTEIN KINASE FAMILY PROTEIN"/>
    <property type="match status" value="1"/>
</dbReference>
<dbReference type="InterPro" id="IPR050167">
    <property type="entry name" value="Ser_Thr_protein_kinase"/>
</dbReference>
<evidence type="ECO:0000259" key="2">
    <source>
        <dbReference type="PROSITE" id="PS50011"/>
    </source>
</evidence>
<dbReference type="InterPro" id="IPR010632">
    <property type="entry name" value="DUF1221"/>
</dbReference>
<feature type="compositionally biased region" description="Polar residues" evidence="1">
    <location>
        <begin position="685"/>
        <end position="698"/>
    </location>
</feature>
<dbReference type="SUPFAM" id="SSF56112">
    <property type="entry name" value="Protein kinase-like (PK-like)"/>
    <property type="match status" value="1"/>
</dbReference>
<feature type="compositionally biased region" description="Polar residues" evidence="1">
    <location>
        <begin position="714"/>
        <end position="727"/>
    </location>
</feature>
<dbReference type="GO" id="GO:0005524">
    <property type="term" value="F:ATP binding"/>
    <property type="evidence" value="ECO:0007669"/>
    <property type="project" value="InterPro"/>
</dbReference>
<dbReference type="FunFam" id="1.10.510.10:FF:000778">
    <property type="entry name" value="Kinase family protein"/>
    <property type="match status" value="1"/>
</dbReference>
<proteinExistence type="predicted"/>
<evidence type="ECO:0000313" key="4">
    <source>
        <dbReference type="Proteomes" id="UP001497516"/>
    </source>
</evidence>
<evidence type="ECO:0000256" key="1">
    <source>
        <dbReference type="SAM" id="MobiDB-lite"/>
    </source>
</evidence>
<dbReference type="Proteomes" id="UP001497516">
    <property type="component" value="Chromosome 5"/>
</dbReference>
<dbReference type="GO" id="GO:0004672">
    <property type="term" value="F:protein kinase activity"/>
    <property type="evidence" value="ECO:0007669"/>
    <property type="project" value="InterPro"/>
</dbReference>
<dbReference type="GO" id="GO:0005737">
    <property type="term" value="C:cytoplasm"/>
    <property type="evidence" value="ECO:0007669"/>
    <property type="project" value="TreeGrafter"/>
</dbReference>
<dbReference type="Gene3D" id="1.10.510.10">
    <property type="entry name" value="Transferase(Phosphotransferase) domain 1"/>
    <property type="match status" value="1"/>
</dbReference>